<dbReference type="Gene3D" id="3.40.50.300">
    <property type="entry name" value="P-loop containing nucleotide triphosphate hydrolases"/>
    <property type="match status" value="1"/>
</dbReference>
<dbReference type="GO" id="GO:0003924">
    <property type="term" value="F:GTPase activity"/>
    <property type="evidence" value="ECO:0007669"/>
    <property type="project" value="InterPro"/>
</dbReference>
<accession>A0A0J9VAD9</accession>
<evidence type="ECO:0000313" key="3">
    <source>
        <dbReference type="Proteomes" id="UP000053562"/>
    </source>
</evidence>
<keyword evidence="1" id="KW-0812">Transmembrane</keyword>
<keyword evidence="1" id="KW-0472">Membrane</keyword>
<dbReference type="EMBL" id="KQ234149">
    <property type="protein sequence ID" value="KMZ83048.1"/>
    <property type="molecule type" value="Genomic_DNA"/>
</dbReference>
<dbReference type="PROSITE" id="PS51419">
    <property type="entry name" value="RAB"/>
    <property type="match status" value="1"/>
</dbReference>
<sequence>MKNKNKYDYLLKLLLVGDSSVGKSSILCRYSDNQFEEKVLSTIVNPHFLVHVVFFVILKSPPI</sequence>
<organism evidence="2 3">
    <name type="scientific">Plasmodium vivax India VII</name>
    <dbReference type="NCBI Taxonomy" id="1077284"/>
    <lineage>
        <taxon>Eukaryota</taxon>
        <taxon>Sar</taxon>
        <taxon>Alveolata</taxon>
        <taxon>Apicomplexa</taxon>
        <taxon>Aconoidasida</taxon>
        <taxon>Haemosporida</taxon>
        <taxon>Plasmodiidae</taxon>
        <taxon>Plasmodium</taxon>
        <taxon>Plasmodium (Plasmodium)</taxon>
    </lineage>
</organism>
<protein>
    <submittedName>
        <fullName evidence="2">Uncharacterized protein</fullName>
    </submittedName>
</protein>
<gene>
    <name evidence="2" type="ORF">PVIIG_05470</name>
</gene>
<dbReference type="GO" id="GO:0005525">
    <property type="term" value="F:GTP binding"/>
    <property type="evidence" value="ECO:0007669"/>
    <property type="project" value="InterPro"/>
</dbReference>
<evidence type="ECO:0000313" key="2">
    <source>
        <dbReference type="EMBL" id="KMZ83048.1"/>
    </source>
</evidence>
<proteinExistence type="predicted"/>
<reference evidence="2 3" key="1">
    <citation type="submission" date="2011-08" db="EMBL/GenBank/DDBJ databases">
        <title>The Genome Sequence of Plasmodium vivax India VII.</title>
        <authorList>
            <consortium name="The Broad Institute Genome Sequencing Platform"/>
            <consortium name="The Broad Institute Genome Sequencing Center for Infectious Disease"/>
            <person name="Neafsey D."/>
            <person name="Carlton J."/>
            <person name="Barnwell J."/>
            <person name="Collins W."/>
            <person name="Escalante A."/>
            <person name="Mullikin J."/>
            <person name="Saul A."/>
            <person name="Guigo R."/>
            <person name="Camara F."/>
            <person name="Young S.K."/>
            <person name="Zeng Q."/>
            <person name="Gargeya S."/>
            <person name="Fitzgerald M."/>
            <person name="Haas B."/>
            <person name="Abouelleil A."/>
            <person name="Alvarado L."/>
            <person name="Arachchi H.M."/>
            <person name="Berlin A."/>
            <person name="Brown A."/>
            <person name="Chapman S.B."/>
            <person name="Chen Z."/>
            <person name="Dunbar C."/>
            <person name="Freedman E."/>
            <person name="Gearin G."/>
            <person name="Gellesch M."/>
            <person name="Goldberg J."/>
            <person name="Griggs A."/>
            <person name="Gujja S."/>
            <person name="Heiman D."/>
            <person name="Howarth C."/>
            <person name="Larson L."/>
            <person name="Lui A."/>
            <person name="MacDonald P.J.P."/>
            <person name="Montmayeur A."/>
            <person name="Murphy C."/>
            <person name="Neiman D."/>
            <person name="Pearson M."/>
            <person name="Priest M."/>
            <person name="Roberts A."/>
            <person name="Saif S."/>
            <person name="Shea T."/>
            <person name="Shenoy N."/>
            <person name="Sisk P."/>
            <person name="Stolte C."/>
            <person name="Sykes S."/>
            <person name="Wortman J."/>
            <person name="Nusbaum C."/>
            <person name="Birren B."/>
        </authorList>
    </citation>
    <scope>NUCLEOTIDE SEQUENCE [LARGE SCALE GENOMIC DNA]</scope>
    <source>
        <strain evidence="2 3">India VII</strain>
    </source>
</reference>
<dbReference type="Proteomes" id="UP000053562">
    <property type="component" value="Unassembled WGS sequence"/>
</dbReference>
<dbReference type="InterPro" id="IPR027417">
    <property type="entry name" value="P-loop_NTPase"/>
</dbReference>
<feature type="transmembrane region" description="Helical" evidence="1">
    <location>
        <begin position="40"/>
        <end position="58"/>
    </location>
</feature>
<dbReference type="Pfam" id="PF00071">
    <property type="entry name" value="Ras"/>
    <property type="match status" value="1"/>
</dbReference>
<name>A0A0J9VAD9_PLAVI</name>
<dbReference type="AlphaFoldDB" id="A0A0J9VAD9"/>
<keyword evidence="1" id="KW-1133">Transmembrane helix</keyword>
<evidence type="ECO:0000256" key="1">
    <source>
        <dbReference type="SAM" id="Phobius"/>
    </source>
</evidence>
<dbReference type="InterPro" id="IPR001806">
    <property type="entry name" value="Small_GTPase"/>
</dbReference>
<dbReference type="SUPFAM" id="SSF52540">
    <property type="entry name" value="P-loop containing nucleoside triphosphate hydrolases"/>
    <property type="match status" value="1"/>
</dbReference>